<evidence type="ECO:0000313" key="2">
    <source>
        <dbReference type="EMBL" id="OGY18813.1"/>
    </source>
</evidence>
<keyword evidence="1" id="KW-0812">Transmembrane</keyword>
<comment type="caution">
    <text evidence="2">The sequence shown here is derived from an EMBL/GenBank/DDBJ whole genome shotgun (WGS) entry which is preliminary data.</text>
</comment>
<proteinExistence type="predicted"/>
<gene>
    <name evidence="2" type="ORF">A2786_04945</name>
</gene>
<evidence type="ECO:0000256" key="1">
    <source>
        <dbReference type="SAM" id="Phobius"/>
    </source>
</evidence>
<reference evidence="2 3" key="1">
    <citation type="journal article" date="2016" name="Nat. Commun.">
        <title>Thousands of microbial genomes shed light on interconnected biogeochemical processes in an aquifer system.</title>
        <authorList>
            <person name="Anantharaman K."/>
            <person name="Brown C.T."/>
            <person name="Hug L.A."/>
            <person name="Sharon I."/>
            <person name="Castelle C.J."/>
            <person name="Probst A.J."/>
            <person name="Thomas B.C."/>
            <person name="Singh A."/>
            <person name="Wilkins M.J."/>
            <person name="Karaoz U."/>
            <person name="Brodie E.L."/>
            <person name="Williams K.H."/>
            <person name="Hubbard S.S."/>
            <person name="Banfield J.F."/>
        </authorList>
    </citation>
    <scope>NUCLEOTIDE SEQUENCE [LARGE SCALE GENOMIC DNA]</scope>
</reference>
<dbReference type="AlphaFoldDB" id="A0A1G1VTQ9"/>
<dbReference type="EMBL" id="MHCJ01000003">
    <property type="protein sequence ID" value="OGY18813.1"/>
    <property type="molecule type" value="Genomic_DNA"/>
</dbReference>
<keyword evidence="1" id="KW-1133">Transmembrane helix</keyword>
<feature type="transmembrane region" description="Helical" evidence="1">
    <location>
        <begin position="198"/>
        <end position="221"/>
    </location>
</feature>
<dbReference type="PANTHER" id="PTHR36833:SF1">
    <property type="entry name" value="INTEGRAL MEMBRANE TRANSPORT PROTEIN"/>
    <property type="match status" value="1"/>
</dbReference>
<name>A0A1G1VTQ9_9BACT</name>
<dbReference type="Proteomes" id="UP000179233">
    <property type="component" value="Unassembled WGS sequence"/>
</dbReference>
<feature type="transmembrane region" description="Helical" evidence="1">
    <location>
        <begin position="29"/>
        <end position="49"/>
    </location>
</feature>
<evidence type="ECO:0008006" key="4">
    <source>
        <dbReference type="Google" id="ProtNLM"/>
    </source>
</evidence>
<dbReference type="InterPro" id="IPR010390">
    <property type="entry name" value="ABC-2_transporter-like"/>
</dbReference>
<organism evidence="2 3">
    <name type="scientific">Candidatus Chisholmbacteria bacterium RIFCSPHIGHO2_01_FULL_52_32</name>
    <dbReference type="NCBI Taxonomy" id="1797591"/>
    <lineage>
        <taxon>Bacteria</taxon>
        <taxon>Candidatus Chisholmiibacteriota</taxon>
    </lineage>
</organism>
<sequence length="259" mass="29733">MNWKKYLIFWFKTSGLSFQAVISTRGASAIFIAGKLIRFFFFIWFLIILEDRIEKVAGYTLSQLILFFLVFNVFDLFGQLFFRGIYWFREDVVSGNFDFNLIKPINPLVQILTVHTDFLDLPLFFIVIAVLGKYIVALPLINLFAFAVVSISGIILVTAFHIFVAALGVITTEVDHTIMIYRDLTTMARFPIDIYTDAIRAILTFVIPIALVFTFPAKALLALLSLKWILFSIIFSLVIFWLSLKLWHYALTQYSSASS</sequence>
<accession>A0A1G1VTQ9</accession>
<feature type="transmembrane region" description="Helical" evidence="1">
    <location>
        <begin position="228"/>
        <end position="250"/>
    </location>
</feature>
<dbReference type="PANTHER" id="PTHR36833">
    <property type="entry name" value="SLR0610 PROTEIN-RELATED"/>
    <property type="match status" value="1"/>
</dbReference>
<protein>
    <recommendedName>
        <fullName evidence="4">ABC transporter permease</fullName>
    </recommendedName>
</protein>
<keyword evidence="1" id="KW-0472">Membrane</keyword>
<feature type="transmembrane region" description="Helical" evidence="1">
    <location>
        <begin position="143"/>
        <end position="170"/>
    </location>
</feature>
<feature type="transmembrane region" description="Helical" evidence="1">
    <location>
        <begin position="61"/>
        <end position="88"/>
    </location>
</feature>
<dbReference type="Pfam" id="PF06182">
    <property type="entry name" value="ABC2_membrane_6"/>
    <property type="match status" value="1"/>
</dbReference>
<evidence type="ECO:0000313" key="3">
    <source>
        <dbReference type="Proteomes" id="UP000179233"/>
    </source>
</evidence>